<protein>
    <recommendedName>
        <fullName evidence="2">DUF4905 domain-containing protein</fullName>
    </recommendedName>
</protein>
<sequence>MNFQDKLIPVCAYRVEDGFRIWRIMFLDTGEVVGQVRSERDMSTSYFCVSSDGSGRIMQGFSPVGPFTADPERSWLTGLETTSGRLFFIHGYRDNGPEHKGLWAVDPFNGEVIWGRSDIAFVANLGSSLLVYRQSSFAGLPERFYQVLDASTGYITEEPGNDVARANQLRGAAPGEESRQGVLLPELYDGAQRSHFSDNARTIISTLPSRTVEVIERDEYLVCGLHHSDAVQPPDYHSELLVLRNGKNVFNTVLCRSSGYPCVNFYLIKDVNLYYVDSGKQLVVLHL</sequence>
<dbReference type="SUPFAM" id="SSF50998">
    <property type="entry name" value="Quinoprotein alcohol dehydrogenase-like"/>
    <property type="match status" value="1"/>
</dbReference>
<evidence type="ECO:0000313" key="1">
    <source>
        <dbReference type="EMBL" id="HED30506.1"/>
    </source>
</evidence>
<organism evidence="1">
    <name type="scientific">Prosthecochloris aestuarii</name>
    <dbReference type="NCBI Taxonomy" id="1102"/>
    <lineage>
        <taxon>Bacteria</taxon>
        <taxon>Pseudomonadati</taxon>
        <taxon>Chlorobiota</taxon>
        <taxon>Chlorobiia</taxon>
        <taxon>Chlorobiales</taxon>
        <taxon>Chlorobiaceae</taxon>
        <taxon>Prosthecochloris</taxon>
    </lineage>
</organism>
<dbReference type="Proteomes" id="UP000886335">
    <property type="component" value="Unassembled WGS sequence"/>
</dbReference>
<proteinExistence type="predicted"/>
<dbReference type="AlphaFoldDB" id="A0A831WU92"/>
<evidence type="ECO:0008006" key="2">
    <source>
        <dbReference type="Google" id="ProtNLM"/>
    </source>
</evidence>
<dbReference type="InterPro" id="IPR011047">
    <property type="entry name" value="Quinoprotein_ADH-like_sf"/>
</dbReference>
<comment type="caution">
    <text evidence="1">The sequence shown here is derived from an EMBL/GenBank/DDBJ whole genome shotgun (WGS) entry which is preliminary data.</text>
</comment>
<name>A0A831WU92_PROAE</name>
<dbReference type="EMBL" id="DSBW01000052">
    <property type="protein sequence ID" value="HED30506.1"/>
    <property type="molecule type" value="Genomic_DNA"/>
</dbReference>
<gene>
    <name evidence="1" type="ORF">ENN50_02200</name>
</gene>
<accession>A0A831WU92</accession>
<reference evidence="1" key="1">
    <citation type="journal article" date="2020" name="mSystems">
        <title>Genome- and Community-Level Interaction Insights into Carbon Utilization and Element Cycling Functions of Hydrothermarchaeota in Hydrothermal Sediment.</title>
        <authorList>
            <person name="Zhou Z."/>
            <person name="Liu Y."/>
            <person name="Xu W."/>
            <person name="Pan J."/>
            <person name="Luo Z.H."/>
            <person name="Li M."/>
        </authorList>
    </citation>
    <scope>NUCLEOTIDE SEQUENCE [LARGE SCALE GENOMIC DNA]</scope>
    <source>
        <strain evidence="1">SpSt-1181</strain>
    </source>
</reference>